<name>S2J9C7_MUCC1</name>
<sequence length="138" mass="15789">GCIPHRGRLHYLMTAVFASRNCPVCLFPTESANHLLVDCPSKKKVSQGVIFEFLWRTTSILEIKEALLSLDFCNIWYCQSKGIRPYRIILITLSQIWLVDMHFVFVDNVGIVPEAIMVTIRSTVRQTVDGDQVQSILY</sequence>
<organism evidence="1 2">
    <name type="scientific">Mucor circinelloides f. circinelloides (strain 1006PhL)</name>
    <name type="common">Mucormycosis agent</name>
    <name type="synonym">Calyptromyces circinelloides</name>
    <dbReference type="NCBI Taxonomy" id="1220926"/>
    <lineage>
        <taxon>Eukaryota</taxon>
        <taxon>Fungi</taxon>
        <taxon>Fungi incertae sedis</taxon>
        <taxon>Mucoromycota</taxon>
        <taxon>Mucoromycotina</taxon>
        <taxon>Mucoromycetes</taxon>
        <taxon>Mucorales</taxon>
        <taxon>Mucorineae</taxon>
        <taxon>Mucoraceae</taxon>
        <taxon>Mucor</taxon>
    </lineage>
</organism>
<proteinExistence type="predicted"/>
<keyword evidence="2" id="KW-1185">Reference proteome</keyword>
<evidence type="ECO:0008006" key="3">
    <source>
        <dbReference type="Google" id="ProtNLM"/>
    </source>
</evidence>
<feature type="non-terminal residue" evidence="1">
    <location>
        <position position="1"/>
    </location>
</feature>
<dbReference type="AlphaFoldDB" id="S2J9C7"/>
<dbReference type="OrthoDB" id="2261371at2759"/>
<evidence type="ECO:0000313" key="1">
    <source>
        <dbReference type="EMBL" id="EPB85032.1"/>
    </source>
</evidence>
<accession>S2J9C7</accession>
<dbReference type="Proteomes" id="UP000014254">
    <property type="component" value="Unassembled WGS sequence"/>
</dbReference>
<dbReference type="EMBL" id="KE124022">
    <property type="protein sequence ID" value="EPB85032.1"/>
    <property type="molecule type" value="Genomic_DNA"/>
</dbReference>
<evidence type="ECO:0000313" key="2">
    <source>
        <dbReference type="Proteomes" id="UP000014254"/>
    </source>
</evidence>
<reference evidence="2" key="1">
    <citation type="submission" date="2013-05" db="EMBL/GenBank/DDBJ databases">
        <title>The Genome sequence of Mucor circinelloides f. circinelloides 1006PhL.</title>
        <authorList>
            <consortium name="The Broad Institute Genomics Platform"/>
            <person name="Cuomo C."/>
            <person name="Earl A."/>
            <person name="Findley K."/>
            <person name="Lee S.C."/>
            <person name="Walker B."/>
            <person name="Young S."/>
            <person name="Zeng Q."/>
            <person name="Gargeya S."/>
            <person name="Fitzgerald M."/>
            <person name="Haas B."/>
            <person name="Abouelleil A."/>
            <person name="Allen A.W."/>
            <person name="Alvarado L."/>
            <person name="Arachchi H.M."/>
            <person name="Berlin A.M."/>
            <person name="Chapman S.B."/>
            <person name="Gainer-Dewar J."/>
            <person name="Goldberg J."/>
            <person name="Griggs A."/>
            <person name="Gujja S."/>
            <person name="Hansen M."/>
            <person name="Howarth C."/>
            <person name="Imamovic A."/>
            <person name="Ireland A."/>
            <person name="Larimer J."/>
            <person name="McCowan C."/>
            <person name="Murphy C."/>
            <person name="Pearson M."/>
            <person name="Poon T.W."/>
            <person name="Priest M."/>
            <person name="Roberts A."/>
            <person name="Saif S."/>
            <person name="Shea T."/>
            <person name="Sisk P."/>
            <person name="Sykes S."/>
            <person name="Wortman J."/>
            <person name="Nusbaum C."/>
            <person name="Birren B."/>
        </authorList>
    </citation>
    <scope>NUCLEOTIDE SEQUENCE [LARGE SCALE GENOMIC DNA]</scope>
    <source>
        <strain evidence="2">1006PhL</strain>
    </source>
</reference>
<dbReference type="STRING" id="1220926.S2J9C7"/>
<dbReference type="InParanoid" id="S2J9C7"/>
<dbReference type="VEuPathDB" id="FungiDB:HMPREF1544_08161"/>
<protein>
    <recommendedName>
        <fullName evidence="3">Reverse transcriptase zinc-binding domain-containing protein</fullName>
    </recommendedName>
</protein>
<gene>
    <name evidence="1" type="ORF">HMPREF1544_08161</name>
</gene>